<accession>A0A330L251</accession>
<reference evidence="3" key="1">
    <citation type="submission" date="2018-04" db="EMBL/GenBank/DDBJ databases">
        <authorList>
            <person name="Lucker S."/>
            <person name="Sakoula D."/>
        </authorList>
    </citation>
    <scope>NUCLEOTIDE SEQUENCE [LARGE SCALE GENOMIC DNA]</scope>
</reference>
<evidence type="ECO:0000256" key="1">
    <source>
        <dbReference type="SAM" id="Phobius"/>
    </source>
</evidence>
<dbReference type="OrthoDB" id="9800448at2"/>
<dbReference type="RefSeq" id="WP_121987934.1">
    <property type="nucleotide sequence ID" value="NZ_OUNR01000001.1"/>
</dbReference>
<proteinExistence type="predicted"/>
<evidence type="ECO:0000313" key="2">
    <source>
        <dbReference type="EMBL" id="SPP63397.1"/>
    </source>
</evidence>
<gene>
    <name evidence="2" type="ORF">NITLEN_10483</name>
</gene>
<keyword evidence="1" id="KW-0812">Transmembrane</keyword>
<dbReference type="Proteomes" id="UP000248168">
    <property type="component" value="Unassembled WGS sequence"/>
</dbReference>
<name>A0A330L251_9BACT</name>
<dbReference type="InParanoid" id="A0A330L251"/>
<dbReference type="AlphaFoldDB" id="A0A330L251"/>
<feature type="transmembrane region" description="Helical" evidence="1">
    <location>
        <begin position="93"/>
        <end position="115"/>
    </location>
</feature>
<feature type="transmembrane region" description="Helical" evidence="1">
    <location>
        <begin position="34"/>
        <end position="57"/>
    </location>
</feature>
<feature type="transmembrane region" description="Helical" evidence="1">
    <location>
        <begin position="127"/>
        <end position="151"/>
    </location>
</feature>
<keyword evidence="3" id="KW-1185">Reference proteome</keyword>
<dbReference type="EMBL" id="OUNR01000001">
    <property type="protein sequence ID" value="SPP63397.1"/>
    <property type="molecule type" value="Genomic_DNA"/>
</dbReference>
<organism evidence="2 3">
    <name type="scientific">Nitrospira lenta</name>
    <dbReference type="NCBI Taxonomy" id="1436998"/>
    <lineage>
        <taxon>Bacteria</taxon>
        <taxon>Pseudomonadati</taxon>
        <taxon>Nitrospirota</taxon>
        <taxon>Nitrospiria</taxon>
        <taxon>Nitrospirales</taxon>
        <taxon>Nitrospiraceae</taxon>
        <taxon>Nitrospira</taxon>
    </lineage>
</organism>
<sequence>MKIVVYACAVAVLVAVHATVLPYLSVWGVKPDLGLVAVCFIGLLSGELEGLIVGLFVGWAMSLFSATDLATSMVTKGTVGFLAGLVGRQVAQINPLVLVSGLVVASTLSSLMIIWSLKPNDQQDVWWMIRTILMPQACFDAVVGGLCYWLIWSRLNLDRLAEGREF</sequence>
<evidence type="ECO:0000313" key="3">
    <source>
        <dbReference type="Proteomes" id="UP000248168"/>
    </source>
</evidence>
<keyword evidence="1" id="KW-1133">Transmembrane helix</keyword>
<dbReference type="Gene3D" id="1.10.1760.20">
    <property type="match status" value="1"/>
</dbReference>
<protein>
    <submittedName>
        <fullName evidence="2">Putative Cell shape-determining protein MreD</fullName>
    </submittedName>
</protein>
<keyword evidence="1" id="KW-0472">Membrane</keyword>